<keyword evidence="2" id="KW-1185">Reference proteome</keyword>
<dbReference type="Pfam" id="PF02566">
    <property type="entry name" value="OsmC"/>
    <property type="match status" value="1"/>
</dbReference>
<dbReference type="Gene3D" id="3.30.300.20">
    <property type="match status" value="1"/>
</dbReference>
<evidence type="ECO:0000313" key="2">
    <source>
        <dbReference type="Proteomes" id="UP001267710"/>
    </source>
</evidence>
<gene>
    <name evidence="1" type="ORF">QE399_001294</name>
</gene>
<dbReference type="SUPFAM" id="SSF82784">
    <property type="entry name" value="OsmC-like"/>
    <property type="match status" value="1"/>
</dbReference>
<dbReference type="InterPro" id="IPR052707">
    <property type="entry name" value="OsmC_Ohr_Peroxiredoxin"/>
</dbReference>
<reference evidence="1 2" key="1">
    <citation type="submission" date="2023-08" db="EMBL/GenBank/DDBJ databases">
        <title>Functional and genomic diversity of the sorghum phyllosphere microbiome.</title>
        <authorList>
            <person name="Shade A."/>
        </authorList>
    </citation>
    <scope>NUCLEOTIDE SEQUENCE [LARGE SCALE GENOMIC DNA]</scope>
    <source>
        <strain evidence="1 2">SORGH_AS_0335</strain>
    </source>
</reference>
<dbReference type="PANTHER" id="PTHR42830:SF2">
    <property type="entry name" value="OSMC_OHR FAMILY PROTEIN"/>
    <property type="match status" value="1"/>
</dbReference>
<name>A0ABU1I932_9BURK</name>
<dbReference type="InterPro" id="IPR036102">
    <property type="entry name" value="OsmC/Ohrsf"/>
</dbReference>
<dbReference type="Proteomes" id="UP001267710">
    <property type="component" value="Unassembled WGS sequence"/>
</dbReference>
<accession>A0ABU1I932</accession>
<evidence type="ECO:0000313" key="1">
    <source>
        <dbReference type="EMBL" id="MDR6213605.1"/>
    </source>
</evidence>
<organism evidence="1 2">
    <name type="scientific">Paracidovorax wautersii</name>
    <dbReference type="NCBI Taxonomy" id="1177982"/>
    <lineage>
        <taxon>Bacteria</taxon>
        <taxon>Pseudomonadati</taxon>
        <taxon>Pseudomonadota</taxon>
        <taxon>Betaproteobacteria</taxon>
        <taxon>Burkholderiales</taxon>
        <taxon>Comamonadaceae</taxon>
        <taxon>Paracidovorax</taxon>
    </lineage>
</organism>
<dbReference type="RefSeq" id="WP_309827206.1">
    <property type="nucleotide sequence ID" value="NZ_JAVIZX010000001.1"/>
</dbReference>
<dbReference type="InterPro" id="IPR015946">
    <property type="entry name" value="KH_dom-like_a/b"/>
</dbReference>
<proteinExistence type="predicted"/>
<dbReference type="PANTHER" id="PTHR42830">
    <property type="entry name" value="OSMOTICALLY INDUCIBLE FAMILY PROTEIN"/>
    <property type="match status" value="1"/>
</dbReference>
<dbReference type="EMBL" id="JAVIZX010000001">
    <property type="protein sequence ID" value="MDR6213605.1"/>
    <property type="molecule type" value="Genomic_DNA"/>
</dbReference>
<comment type="caution">
    <text evidence="1">The sequence shown here is derived from an EMBL/GenBank/DDBJ whole genome shotgun (WGS) entry which is preliminary data.</text>
</comment>
<sequence length="162" mass="17438">MAASHTATVVWTRGTDDFLDKRYHRGHQWQFDGGAMVAASSSPHVVPLPYSDAAAVDPEEAYVAALSSCHMLWFLDLASRAGWRVNRYTDAAVGTMAPDAQGRIVVSQVQLRPVTVFDAAHAPTEAALAEMHHRAHAACFLANSVRTQINCSPVLEVEGPGA</sequence>
<protein>
    <submittedName>
        <fullName evidence="1">Organic hydroperoxide reductase OsmC/OhrA</fullName>
    </submittedName>
</protein>
<dbReference type="InterPro" id="IPR003718">
    <property type="entry name" value="OsmC/Ohr_fam"/>
</dbReference>